<organism evidence="5 6">
    <name type="scientific">Mytilus coruscus</name>
    <name type="common">Sea mussel</name>
    <dbReference type="NCBI Taxonomy" id="42192"/>
    <lineage>
        <taxon>Eukaryota</taxon>
        <taxon>Metazoa</taxon>
        <taxon>Spiralia</taxon>
        <taxon>Lophotrochozoa</taxon>
        <taxon>Mollusca</taxon>
        <taxon>Bivalvia</taxon>
        <taxon>Autobranchia</taxon>
        <taxon>Pteriomorphia</taxon>
        <taxon>Mytilida</taxon>
        <taxon>Mytiloidea</taxon>
        <taxon>Mytilidae</taxon>
        <taxon>Mytilinae</taxon>
        <taxon>Mytilus</taxon>
    </lineage>
</organism>
<proteinExistence type="predicted"/>
<feature type="compositionally biased region" description="Basic residues" evidence="2">
    <location>
        <begin position="286"/>
        <end position="298"/>
    </location>
</feature>
<evidence type="ECO:0000256" key="3">
    <source>
        <dbReference type="SAM" id="SignalP"/>
    </source>
</evidence>
<evidence type="ECO:0000256" key="2">
    <source>
        <dbReference type="SAM" id="MobiDB-lite"/>
    </source>
</evidence>
<keyword evidence="6" id="KW-1185">Reference proteome</keyword>
<feature type="region of interest" description="Disordered" evidence="2">
    <location>
        <begin position="171"/>
        <end position="197"/>
    </location>
</feature>
<dbReference type="CDD" id="cd09275">
    <property type="entry name" value="RNase_HI_RT_DIRS1"/>
    <property type="match status" value="1"/>
</dbReference>
<dbReference type="PANTHER" id="PTHR33050:SF7">
    <property type="entry name" value="RIBONUCLEASE H"/>
    <property type="match status" value="1"/>
</dbReference>
<gene>
    <name evidence="5" type="ORF">MCOR_51129</name>
</gene>
<dbReference type="InterPro" id="IPR000477">
    <property type="entry name" value="RT_dom"/>
</dbReference>
<dbReference type="Proteomes" id="UP000507470">
    <property type="component" value="Unassembled WGS sequence"/>
</dbReference>
<evidence type="ECO:0000259" key="4">
    <source>
        <dbReference type="Pfam" id="PF00078"/>
    </source>
</evidence>
<name>A0A6J8EG83_MYTCO</name>
<dbReference type="OrthoDB" id="5985049at2759"/>
<evidence type="ECO:0000256" key="1">
    <source>
        <dbReference type="SAM" id="Coils"/>
    </source>
</evidence>
<feature type="compositionally biased region" description="Basic residues" evidence="2">
    <location>
        <begin position="179"/>
        <end position="191"/>
    </location>
</feature>
<dbReference type="InterPro" id="IPR052055">
    <property type="entry name" value="Hepadnavirus_pol/RT"/>
</dbReference>
<feature type="domain" description="Reverse transcriptase" evidence="4">
    <location>
        <begin position="583"/>
        <end position="715"/>
    </location>
</feature>
<feature type="compositionally biased region" description="Low complexity" evidence="2">
    <location>
        <begin position="262"/>
        <end position="271"/>
    </location>
</feature>
<feature type="region of interest" description="Disordered" evidence="2">
    <location>
        <begin position="234"/>
        <end position="312"/>
    </location>
</feature>
<dbReference type="Pfam" id="PF00078">
    <property type="entry name" value="RVT_1"/>
    <property type="match status" value="1"/>
</dbReference>
<dbReference type="Gene3D" id="3.10.10.10">
    <property type="entry name" value="HIV Type 1 Reverse Transcriptase, subunit A, domain 1"/>
    <property type="match status" value="1"/>
</dbReference>
<dbReference type="Gene3D" id="3.30.70.270">
    <property type="match status" value="1"/>
</dbReference>
<feature type="signal peptide" evidence="3">
    <location>
        <begin position="1"/>
        <end position="18"/>
    </location>
</feature>
<accession>A0A6J8EG83</accession>
<dbReference type="PANTHER" id="PTHR33050">
    <property type="entry name" value="REVERSE TRANSCRIPTASE DOMAIN-CONTAINING PROTEIN"/>
    <property type="match status" value="1"/>
</dbReference>
<feature type="chain" id="PRO_5026666178" description="Reverse transcriptase domain-containing protein" evidence="3">
    <location>
        <begin position="19"/>
        <end position="979"/>
    </location>
</feature>
<feature type="coiled-coil region" evidence="1">
    <location>
        <begin position="119"/>
        <end position="171"/>
    </location>
</feature>
<reference evidence="5 6" key="1">
    <citation type="submission" date="2020-06" db="EMBL/GenBank/DDBJ databases">
        <authorList>
            <person name="Li R."/>
            <person name="Bekaert M."/>
        </authorList>
    </citation>
    <scope>NUCLEOTIDE SEQUENCE [LARGE SCALE GENOMIC DNA]</scope>
    <source>
        <strain evidence="6">wild</strain>
    </source>
</reference>
<evidence type="ECO:0000313" key="6">
    <source>
        <dbReference type="Proteomes" id="UP000507470"/>
    </source>
</evidence>
<keyword evidence="1" id="KW-0175">Coiled coil</keyword>
<sequence length="979" mass="111097">MLVSALCIVVSTLISTQLEVDNRIECSFSPNRYDAVVMPYDTRKVQRINYHSLHNTGISGDPNSSSEEDLHGSGLFSPLVSPGKVTSPRPTSLLTSAYFPTEGDMNEVKEIVSGGLDSFDEKEEEKIEAELALVLKEKEVIKKKLRSKKLKEQLEREKAELEELKKHDVAVGGMVEGKKGHKKEKEKRSQKKKDSGKSLIKKNFDIDDLRSNKKLLKAVHDQLKGYQLISDSSQTSSFSSEESDSEKRKTHSKKHKHKLKSSDTISESSLSDSKDSSSESDSFTRNIKKKYRKNKRKSGLVVSSRQKTKYPQDCPQSKLQLEYANKKIKFEDLKFHQFVAGEMEIIVSCKNDKEKNGRLTLLKKISYYYELYDWKALLQFYAAWIRRVESGQNKWSDDTADIETPLLASAVRSRQNRVRNKSASIVKAPTVWFCSDFQKKKCSFSGARDKVIKGVTRSMLSMYHDSDVVNFLEYGFPLSCEGSCSGLSVEKNHAGARSHPDDMRKYLKKECTYGSIIGPFFSNPFETDMVISPLNSVPKKDTLDRRVILDLSFGVDGEDSVNSHICKDLYLGNPIKVTYPSVDSLVELIRRKGSGSLCFKRDLKRAYRQIPICPGDWHLVGFSWENHIFFDRVLSMGLRSAAYICQRVTNAVSFILDAHYDLQIVNYLDDLAGCDVQEKAFDAYAILGEVLDNCGFEESVEKATPPSTSMVFLGILFDTVSCTLSITKDRLEEILGLVKSWLQKDKCSLRDLQSLLGKLHFVSSCVRPGRLFVSRLLVWLRTFDRQNITKRVPKYIKLDLVWWSKFLNIYNGVSMMFLIDWSSPDCVLSCDSTLVGCGGICNGRYFHTVFPAFIRRKQLHINALELLCVMVCLKVWASVLEGSKIVIYCDNSSSVTVLNSGACRNAFMQSCLREICFLTASHEFQVKGRHLSGEANRVADMLSRWDMDPCISTEFLKQARINSWTEIELDDDLFHFTSP</sequence>
<dbReference type="AlphaFoldDB" id="A0A6J8EG83"/>
<dbReference type="InterPro" id="IPR043502">
    <property type="entry name" value="DNA/RNA_pol_sf"/>
</dbReference>
<dbReference type="EMBL" id="CACVKT020008941">
    <property type="protein sequence ID" value="CAC5418712.1"/>
    <property type="molecule type" value="Genomic_DNA"/>
</dbReference>
<dbReference type="SUPFAM" id="SSF56672">
    <property type="entry name" value="DNA/RNA polymerases"/>
    <property type="match status" value="1"/>
</dbReference>
<feature type="compositionally biased region" description="Basic residues" evidence="2">
    <location>
        <begin position="248"/>
        <end position="259"/>
    </location>
</feature>
<evidence type="ECO:0000313" key="5">
    <source>
        <dbReference type="EMBL" id="CAC5418712.1"/>
    </source>
</evidence>
<keyword evidence="3" id="KW-0732">Signal</keyword>
<dbReference type="InterPro" id="IPR043128">
    <property type="entry name" value="Rev_trsase/Diguanyl_cyclase"/>
</dbReference>
<protein>
    <recommendedName>
        <fullName evidence="4">Reverse transcriptase domain-containing protein</fullName>
    </recommendedName>
</protein>